<sequence length="65" mass="7487">KFKFLARNSELPLSATEFLAQRAFKFLALAQRDHSSLSDAYPDFGLRLDNLPWPRPNSIFTTFNP</sequence>
<name>A0A392WCW8_9FABA</name>
<dbReference type="AlphaFoldDB" id="A0A392WCW8"/>
<comment type="caution">
    <text evidence="1">The sequence shown here is derived from an EMBL/GenBank/DDBJ whole genome shotgun (WGS) entry which is preliminary data.</text>
</comment>
<proteinExistence type="predicted"/>
<accession>A0A392WCW8</accession>
<dbReference type="EMBL" id="LXQA011428835">
    <property type="protein sequence ID" value="MCI96941.1"/>
    <property type="molecule type" value="Genomic_DNA"/>
</dbReference>
<reference evidence="1 2" key="1">
    <citation type="journal article" date="2018" name="Front. Plant Sci.">
        <title>Red Clover (Trifolium pratense) and Zigzag Clover (T. medium) - A Picture of Genomic Similarities and Differences.</title>
        <authorList>
            <person name="Dluhosova J."/>
            <person name="Istvanek J."/>
            <person name="Nedelnik J."/>
            <person name="Repkova J."/>
        </authorList>
    </citation>
    <scope>NUCLEOTIDE SEQUENCE [LARGE SCALE GENOMIC DNA]</scope>
    <source>
        <strain evidence="2">cv. 10/8</strain>
        <tissue evidence="1">Leaf</tissue>
    </source>
</reference>
<dbReference type="Proteomes" id="UP000265520">
    <property type="component" value="Unassembled WGS sequence"/>
</dbReference>
<feature type="non-terminal residue" evidence="1">
    <location>
        <position position="1"/>
    </location>
</feature>
<protein>
    <submittedName>
        <fullName evidence="1">Uncharacterized protein</fullName>
    </submittedName>
</protein>
<evidence type="ECO:0000313" key="2">
    <source>
        <dbReference type="Proteomes" id="UP000265520"/>
    </source>
</evidence>
<organism evidence="1 2">
    <name type="scientific">Trifolium medium</name>
    <dbReference type="NCBI Taxonomy" id="97028"/>
    <lineage>
        <taxon>Eukaryota</taxon>
        <taxon>Viridiplantae</taxon>
        <taxon>Streptophyta</taxon>
        <taxon>Embryophyta</taxon>
        <taxon>Tracheophyta</taxon>
        <taxon>Spermatophyta</taxon>
        <taxon>Magnoliopsida</taxon>
        <taxon>eudicotyledons</taxon>
        <taxon>Gunneridae</taxon>
        <taxon>Pentapetalae</taxon>
        <taxon>rosids</taxon>
        <taxon>fabids</taxon>
        <taxon>Fabales</taxon>
        <taxon>Fabaceae</taxon>
        <taxon>Papilionoideae</taxon>
        <taxon>50 kb inversion clade</taxon>
        <taxon>NPAAA clade</taxon>
        <taxon>Hologalegina</taxon>
        <taxon>IRL clade</taxon>
        <taxon>Trifolieae</taxon>
        <taxon>Trifolium</taxon>
    </lineage>
</organism>
<evidence type="ECO:0000313" key="1">
    <source>
        <dbReference type="EMBL" id="MCI96941.1"/>
    </source>
</evidence>
<keyword evidence="2" id="KW-1185">Reference proteome</keyword>